<organism evidence="1">
    <name type="scientific">uncultured Pyrinomonadaceae bacterium</name>
    <dbReference type="NCBI Taxonomy" id="2283094"/>
    <lineage>
        <taxon>Bacteria</taxon>
        <taxon>Pseudomonadati</taxon>
        <taxon>Acidobacteriota</taxon>
        <taxon>Blastocatellia</taxon>
        <taxon>Blastocatellales</taxon>
        <taxon>Pyrinomonadaceae</taxon>
        <taxon>environmental samples</taxon>
    </lineage>
</organism>
<gene>
    <name evidence="1" type="ORF">AVDCRST_MAG74-2752</name>
</gene>
<proteinExistence type="predicted"/>
<sequence>MFRPKIRLADVFAFCGAVFKTAFAPKLFTTIAGYVRVR</sequence>
<evidence type="ECO:0000313" key="1">
    <source>
        <dbReference type="EMBL" id="CAA9413021.1"/>
    </source>
</evidence>
<reference evidence="1" key="1">
    <citation type="submission" date="2020-02" db="EMBL/GenBank/DDBJ databases">
        <authorList>
            <person name="Meier V. D."/>
        </authorList>
    </citation>
    <scope>NUCLEOTIDE SEQUENCE</scope>
    <source>
        <strain evidence="1">AVDCRST_MAG74</strain>
    </source>
</reference>
<accession>A0A6J4PHL1</accession>
<protein>
    <submittedName>
        <fullName evidence="1">Uncharacterized protein</fullName>
    </submittedName>
</protein>
<name>A0A6J4PHL1_9BACT</name>
<dbReference type="EMBL" id="CADCUR010000224">
    <property type="protein sequence ID" value="CAA9413021.1"/>
    <property type="molecule type" value="Genomic_DNA"/>
</dbReference>
<dbReference type="AlphaFoldDB" id="A0A6J4PHL1"/>